<proteinExistence type="predicted"/>
<protein>
    <recommendedName>
        <fullName evidence="2">Peptidase C14 caspase domain-containing protein</fullName>
    </recommendedName>
</protein>
<organism evidence="3 4">
    <name type="scientific">Coprinopsis cinerea (strain Okayama-7 / 130 / ATCC MYA-4618 / FGSC 9003)</name>
    <name type="common">Inky cap fungus</name>
    <name type="synonym">Hormographiella aspergillata</name>
    <dbReference type="NCBI Taxonomy" id="240176"/>
    <lineage>
        <taxon>Eukaryota</taxon>
        <taxon>Fungi</taxon>
        <taxon>Dikarya</taxon>
        <taxon>Basidiomycota</taxon>
        <taxon>Agaricomycotina</taxon>
        <taxon>Agaricomycetes</taxon>
        <taxon>Agaricomycetidae</taxon>
        <taxon>Agaricales</taxon>
        <taxon>Agaricineae</taxon>
        <taxon>Psathyrellaceae</taxon>
        <taxon>Coprinopsis</taxon>
    </lineage>
</organism>
<evidence type="ECO:0000313" key="4">
    <source>
        <dbReference type="Proteomes" id="UP000001861"/>
    </source>
</evidence>
<dbReference type="eggNOG" id="ENOG502SMQJ">
    <property type="taxonomic scope" value="Eukaryota"/>
</dbReference>
<reference evidence="3 4" key="1">
    <citation type="journal article" date="2010" name="Proc. Natl. Acad. Sci. U.S.A.">
        <title>Insights into evolution of multicellular fungi from the assembled chromosomes of the mushroom Coprinopsis cinerea (Coprinus cinereus).</title>
        <authorList>
            <person name="Stajich J.E."/>
            <person name="Wilke S.K."/>
            <person name="Ahren D."/>
            <person name="Au C.H."/>
            <person name="Birren B.W."/>
            <person name="Borodovsky M."/>
            <person name="Burns C."/>
            <person name="Canback B."/>
            <person name="Casselton L.A."/>
            <person name="Cheng C.K."/>
            <person name="Deng J."/>
            <person name="Dietrich F.S."/>
            <person name="Fargo D.C."/>
            <person name="Farman M.L."/>
            <person name="Gathman A.C."/>
            <person name="Goldberg J."/>
            <person name="Guigo R."/>
            <person name="Hoegger P.J."/>
            <person name="Hooker J.B."/>
            <person name="Huggins A."/>
            <person name="James T.Y."/>
            <person name="Kamada T."/>
            <person name="Kilaru S."/>
            <person name="Kodira C."/>
            <person name="Kues U."/>
            <person name="Kupfer D."/>
            <person name="Kwan H.S."/>
            <person name="Lomsadze A."/>
            <person name="Li W."/>
            <person name="Lilly W.W."/>
            <person name="Ma L.J."/>
            <person name="Mackey A.J."/>
            <person name="Manning G."/>
            <person name="Martin F."/>
            <person name="Muraguchi H."/>
            <person name="Natvig D.O."/>
            <person name="Palmerini H."/>
            <person name="Ramesh M.A."/>
            <person name="Rehmeyer C.J."/>
            <person name="Roe B.A."/>
            <person name="Shenoy N."/>
            <person name="Stanke M."/>
            <person name="Ter-Hovhannisyan V."/>
            <person name="Tunlid A."/>
            <person name="Velagapudi R."/>
            <person name="Vision T.J."/>
            <person name="Zeng Q."/>
            <person name="Zolan M.E."/>
            <person name="Pukkila P.J."/>
        </authorList>
    </citation>
    <scope>NUCLEOTIDE SEQUENCE [LARGE SCALE GENOMIC DNA]</scope>
    <source>
        <strain evidence="4">Okayama-7 / 130 / ATCC MYA-4618 / FGSC 9003</strain>
    </source>
</reference>
<accession>D6RMA7</accession>
<dbReference type="VEuPathDB" id="FungiDB:CC1G_14411"/>
<dbReference type="InterPro" id="IPR011600">
    <property type="entry name" value="Pept_C14_caspase"/>
</dbReference>
<dbReference type="AlphaFoldDB" id="D6RMA7"/>
<evidence type="ECO:0000259" key="2">
    <source>
        <dbReference type="Pfam" id="PF00656"/>
    </source>
</evidence>
<evidence type="ECO:0000256" key="1">
    <source>
        <dbReference type="SAM" id="MobiDB-lite"/>
    </source>
</evidence>
<dbReference type="GeneID" id="9379873"/>
<comment type="caution">
    <text evidence="3">The sequence shown here is derived from an EMBL/GenBank/DDBJ whole genome shotgun (WGS) entry which is preliminary data.</text>
</comment>
<dbReference type="Pfam" id="PF00656">
    <property type="entry name" value="Peptidase_C14"/>
    <property type="match status" value="1"/>
</dbReference>
<feature type="domain" description="Peptidase C14 caspase" evidence="2">
    <location>
        <begin position="80"/>
        <end position="299"/>
    </location>
</feature>
<dbReference type="KEGG" id="cci:CC1G_14411"/>
<dbReference type="Proteomes" id="UP000001861">
    <property type="component" value="Unassembled WGS sequence"/>
</dbReference>
<sequence>MPPPPTDISTAIWRLYQQNQASQHHGAQNRRLGFRWLKPRISIMAISRLYMRCIKRNSVDDKQKVPRPLRPVPATQRQLFALVIGIDNYSNLEKLSGACEDADAFAAYLQTVLRVSPNNINRLRNEQANHSGIVNGLTFLASNERIKPGDPIVIYFAGFVDNRQDNQLPAFVPQNWSNARQQAVTSIPSHDLLAFAAEIKKTKSSSVTFIVDGKDLVSSSRGSKASRSRKSSAGTASSGESPSIIAACSNGEVAREDGKRGRFTTAFLKMLSRNGTTPISWHRFIHGIAQIVGQNPCTSHTETDRYLFDLVANPTNSDRFSVAYNGDKLTVQVGSVAGVTVGSRFAIHQGTGSDVNRPLMTCVAEEVAPFESVLRPEGTGPVSSLTRSSFAILVEKGLPHDLVIWVPSEDQFRPLHEALHTTLIQPSPGSYRLLPTDNLLIADLQLLPGPNNEKTLRLNVLDERVTVHGYSTSPFTLELESDSISRLLHKAAHFYRHLNRSYLNHTIGDKLTVKLFRLEESDTQFDDDGYGVLYPVGDNLFKGGVAQLKVKAESDGTDSPDMYGFQVLNHTGFDLYATVFYFDCSELSISQYYPKPGGGEVITKEGGVMAIGYNATGASPFTYFLRDGQDLDVGFLKVLFATEPVELEGIAQASAFEADEGEVFPRAKEIQGVWGSQLYTIVQRRAKEGCE</sequence>
<name>D6RMA7_COPC7</name>
<dbReference type="HOGENOM" id="CLU_011935_1_0_1"/>
<dbReference type="Gene3D" id="3.40.50.1460">
    <property type="match status" value="1"/>
</dbReference>
<dbReference type="OMA" id="QEISCER"/>
<keyword evidence="4" id="KW-1185">Reference proteome</keyword>
<dbReference type="RefSeq" id="XP_002911414.1">
    <property type="nucleotide sequence ID" value="XM_002911368.1"/>
</dbReference>
<dbReference type="EMBL" id="AACS02000004">
    <property type="protein sequence ID" value="EFI27920.1"/>
    <property type="molecule type" value="Genomic_DNA"/>
</dbReference>
<dbReference type="GO" id="GO:0004197">
    <property type="term" value="F:cysteine-type endopeptidase activity"/>
    <property type="evidence" value="ECO:0007669"/>
    <property type="project" value="InterPro"/>
</dbReference>
<feature type="region of interest" description="Disordered" evidence="1">
    <location>
        <begin position="218"/>
        <end position="241"/>
    </location>
</feature>
<dbReference type="GO" id="GO:0006508">
    <property type="term" value="P:proteolysis"/>
    <property type="evidence" value="ECO:0007669"/>
    <property type="project" value="InterPro"/>
</dbReference>
<gene>
    <name evidence="3" type="ORF">CC1G_14411</name>
</gene>
<evidence type="ECO:0000313" key="3">
    <source>
        <dbReference type="EMBL" id="EFI27920.1"/>
    </source>
</evidence>
<dbReference type="OrthoDB" id="3223806at2759"/>
<dbReference type="InParanoid" id="D6RMA7"/>